<sequence>MEARSLDGHVALMGTWPDEHVALEHGASICFDEHGVSLSGFIGCKHVDEDGFLGLESCLGGYGDDELVSLSVFSFSEVFHFSDEGVVPGTGPGVPISGDLERSLIGGPGFWVLPKGWRKMIPEYFSPTIGILRSFIPRQNKEEAITGFYI</sequence>
<evidence type="ECO:0000313" key="2">
    <source>
        <dbReference type="Proteomes" id="UP000266723"/>
    </source>
</evidence>
<keyword evidence="2" id="KW-1185">Reference proteome</keyword>
<evidence type="ECO:0000313" key="1">
    <source>
        <dbReference type="EMBL" id="KAF3534612.1"/>
    </source>
</evidence>
<dbReference type="Proteomes" id="UP000266723">
    <property type="component" value="Unassembled WGS sequence"/>
</dbReference>
<name>A0ABQ7BPF5_BRACR</name>
<organism evidence="1 2">
    <name type="scientific">Brassica cretica</name>
    <name type="common">Mustard</name>
    <dbReference type="NCBI Taxonomy" id="69181"/>
    <lineage>
        <taxon>Eukaryota</taxon>
        <taxon>Viridiplantae</taxon>
        <taxon>Streptophyta</taxon>
        <taxon>Embryophyta</taxon>
        <taxon>Tracheophyta</taxon>
        <taxon>Spermatophyta</taxon>
        <taxon>Magnoliopsida</taxon>
        <taxon>eudicotyledons</taxon>
        <taxon>Gunneridae</taxon>
        <taxon>Pentapetalae</taxon>
        <taxon>rosids</taxon>
        <taxon>malvids</taxon>
        <taxon>Brassicales</taxon>
        <taxon>Brassicaceae</taxon>
        <taxon>Brassiceae</taxon>
        <taxon>Brassica</taxon>
    </lineage>
</organism>
<gene>
    <name evidence="1" type="ORF">DY000_02040786</name>
</gene>
<dbReference type="EMBL" id="QGKV02001507">
    <property type="protein sequence ID" value="KAF3534612.1"/>
    <property type="molecule type" value="Genomic_DNA"/>
</dbReference>
<reference evidence="1 2" key="1">
    <citation type="journal article" date="2020" name="BMC Genomics">
        <title>Intraspecific diversification of the crop wild relative Brassica cretica Lam. using demographic model selection.</title>
        <authorList>
            <person name="Kioukis A."/>
            <person name="Michalopoulou V.A."/>
            <person name="Briers L."/>
            <person name="Pirintsos S."/>
            <person name="Studholme D.J."/>
            <person name="Pavlidis P."/>
            <person name="Sarris P.F."/>
        </authorList>
    </citation>
    <scope>NUCLEOTIDE SEQUENCE [LARGE SCALE GENOMIC DNA]</scope>
    <source>
        <strain evidence="2">cv. PFS-1207/04</strain>
    </source>
</reference>
<proteinExistence type="predicted"/>
<comment type="caution">
    <text evidence="1">The sequence shown here is derived from an EMBL/GenBank/DDBJ whole genome shotgun (WGS) entry which is preliminary data.</text>
</comment>
<accession>A0ABQ7BPF5</accession>
<protein>
    <submittedName>
        <fullName evidence="1">Uncharacterized protein</fullName>
    </submittedName>
</protein>